<proteinExistence type="predicted"/>
<keyword evidence="3" id="KW-1185">Reference proteome</keyword>
<dbReference type="AlphaFoldDB" id="A0AAD5SPR9"/>
<evidence type="ECO:0000313" key="3">
    <source>
        <dbReference type="Proteomes" id="UP001211907"/>
    </source>
</evidence>
<sequence>MELNQDTFLDKIISLLETIPDDHQEELYELMLAAKKLLASLALKHVLFSMDEFDKNTEKAETREQNQWAMKPSSPQREKKNHIDELNQSLIDIRTKMNDFGLVQAASTFGGIDNVLSALVGAGFPFLSPSAKEKLKEVEKQQLPSKSKTPSRILPPRKNLKSTPLLPKVYIKPNTAPPVLSSKPMLAPETGKKPIDFNQQDLGWMKVFTPVIPQKKRPTIVKPFSFDERDQEFLKSRTVTTITKCIKKSAVCWVPIKMQKIQLPKIIDCDNGIERISTAILKNETKLVFESSGERILKTAELLMKIDSACLVKK</sequence>
<organism evidence="2 3">
    <name type="scientific">Physocladia obscura</name>
    <dbReference type="NCBI Taxonomy" id="109957"/>
    <lineage>
        <taxon>Eukaryota</taxon>
        <taxon>Fungi</taxon>
        <taxon>Fungi incertae sedis</taxon>
        <taxon>Chytridiomycota</taxon>
        <taxon>Chytridiomycota incertae sedis</taxon>
        <taxon>Chytridiomycetes</taxon>
        <taxon>Chytridiales</taxon>
        <taxon>Chytriomycetaceae</taxon>
        <taxon>Physocladia</taxon>
    </lineage>
</organism>
<name>A0AAD5SPR9_9FUNG</name>
<gene>
    <name evidence="2" type="ORF">HK100_009245</name>
</gene>
<evidence type="ECO:0000313" key="2">
    <source>
        <dbReference type="EMBL" id="KAJ3084805.1"/>
    </source>
</evidence>
<evidence type="ECO:0000256" key="1">
    <source>
        <dbReference type="SAM" id="MobiDB-lite"/>
    </source>
</evidence>
<dbReference type="Proteomes" id="UP001211907">
    <property type="component" value="Unassembled WGS sequence"/>
</dbReference>
<reference evidence="2" key="1">
    <citation type="submission" date="2020-05" db="EMBL/GenBank/DDBJ databases">
        <title>Phylogenomic resolution of chytrid fungi.</title>
        <authorList>
            <person name="Stajich J.E."/>
            <person name="Amses K."/>
            <person name="Simmons R."/>
            <person name="Seto K."/>
            <person name="Myers J."/>
            <person name="Bonds A."/>
            <person name="Quandt C.A."/>
            <person name="Barry K."/>
            <person name="Liu P."/>
            <person name="Grigoriev I."/>
            <person name="Longcore J.E."/>
            <person name="James T.Y."/>
        </authorList>
    </citation>
    <scope>NUCLEOTIDE SEQUENCE</scope>
    <source>
        <strain evidence="2">JEL0513</strain>
    </source>
</reference>
<feature type="region of interest" description="Disordered" evidence="1">
    <location>
        <begin position="137"/>
        <end position="158"/>
    </location>
</feature>
<comment type="caution">
    <text evidence="2">The sequence shown here is derived from an EMBL/GenBank/DDBJ whole genome shotgun (WGS) entry which is preliminary data.</text>
</comment>
<accession>A0AAD5SPR9</accession>
<protein>
    <submittedName>
        <fullName evidence="2">Uncharacterized protein</fullName>
    </submittedName>
</protein>
<feature type="region of interest" description="Disordered" evidence="1">
    <location>
        <begin position="58"/>
        <end position="81"/>
    </location>
</feature>
<dbReference type="EMBL" id="JADGJH010004705">
    <property type="protein sequence ID" value="KAJ3084805.1"/>
    <property type="molecule type" value="Genomic_DNA"/>
</dbReference>